<dbReference type="InterPro" id="IPR029498">
    <property type="entry name" value="HeLo_dom"/>
</dbReference>
<proteinExistence type="predicted"/>
<accession>A0A0C3DLS4</accession>
<dbReference type="STRING" id="913774.A0A0C3DLS4"/>
<organism evidence="2 3">
    <name type="scientific">Oidiodendron maius (strain Zn)</name>
    <dbReference type="NCBI Taxonomy" id="913774"/>
    <lineage>
        <taxon>Eukaryota</taxon>
        <taxon>Fungi</taxon>
        <taxon>Dikarya</taxon>
        <taxon>Ascomycota</taxon>
        <taxon>Pezizomycotina</taxon>
        <taxon>Leotiomycetes</taxon>
        <taxon>Leotiomycetes incertae sedis</taxon>
        <taxon>Myxotrichaceae</taxon>
        <taxon>Oidiodendron</taxon>
    </lineage>
</organism>
<dbReference type="Pfam" id="PF14479">
    <property type="entry name" value="HeLo"/>
    <property type="match status" value="1"/>
</dbReference>
<dbReference type="Gene3D" id="1.20.120.1020">
    <property type="entry name" value="Prion-inhibition and propagation, HeLo domain"/>
    <property type="match status" value="1"/>
</dbReference>
<dbReference type="EMBL" id="KN832874">
    <property type="protein sequence ID" value="KIN02993.1"/>
    <property type="molecule type" value="Genomic_DNA"/>
</dbReference>
<dbReference type="InterPro" id="IPR038305">
    <property type="entry name" value="HeLo_sf"/>
</dbReference>
<dbReference type="HOGENOM" id="CLU_058675_0_0_1"/>
<name>A0A0C3DLS4_OIDMZ</name>
<evidence type="ECO:0000313" key="2">
    <source>
        <dbReference type="EMBL" id="KIN02993.1"/>
    </source>
</evidence>
<gene>
    <name evidence="2" type="ORF">OIDMADRAFT_144110</name>
</gene>
<dbReference type="InParanoid" id="A0A0C3DLS4"/>
<dbReference type="AlphaFoldDB" id="A0A0C3DLS4"/>
<keyword evidence="3" id="KW-1185">Reference proteome</keyword>
<sequence>MDPISFALALGSIPGIFVSCVECYQYVQFGREFEKDFGIALCKLEASEIRLTRWGKSMGIDNSETKLREGDYHEEDIKKAYHWLKEIRKAFDAAIDSSTRYRTTTKKENIEILDTDTVLRRESSSLQVINNTLRKISHERFKPRKRDMIAWALYRKGNFENLVESISDLTTNLVDLFPSTHEIQKQLCKNEIKDLDGPSLALLDNVIGDEDIILKPILLAEVEQRPNIFNNIDVRDNFIGHFGDNVAPGERSRSGVYTRITVGSSVAHFGNNIGDFRGKTVFDTT</sequence>
<evidence type="ECO:0000313" key="3">
    <source>
        <dbReference type="Proteomes" id="UP000054321"/>
    </source>
</evidence>
<dbReference type="PANTHER" id="PTHR37542:SF3">
    <property type="entry name" value="PRION-INHIBITION AND PROPAGATION HELO DOMAIN-CONTAINING PROTEIN"/>
    <property type="match status" value="1"/>
</dbReference>
<dbReference type="PANTHER" id="PTHR37542">
    <property type="entry name" value="HELO DOMAIN-CONTAINING PROTEIN-RELATED"/>
    <property type="match status" value="1"/>
</dbReference>
<evidence type="ECO:0000259" key="1">
    <source>
        <dbReference type="Pfam" id="PF14479"/>
    </source>
</evidence>
<feature type="domain" description="Prion-inhibition and propagation HeLo" evidence="1">
    <location>
        <begin position="8"/>
        <end position="196"/>
    </location>
</feature>
<dbReference type="Proteomes" id="UP000054321">
    <property type="component" value="Unassembled WGS sequence"/>
</dbReference>
<reference evidence="3" key="2">
    <citation type="submission" date="2015-01" db="EMBL/GenBank/DDBJ databases">
        <title>Evolutionary Origins and Diversification of the Mycorrhizal Mutualists.</title>
        <authorList>
            <consortium name="DOE Joint Genome Institute"/>
            <consortium name="Mycorrhizal Genomics Consortium"/>
            <person name="Kohler A."/>
            <person name="Kuo A."/>
            <person name="Nagy L.G."/>
            <person name="Floudas D."/>
            <person name="Copeland A."/>
            <person name="Barry K.W."/>
            <person name="Cichocki N."/>
            <person name="Veneault-Fourrey C."/>
            <person name="LaButti K."/>
            <person name="Lindquist E.A."/>
            <person name="Lipzen A."/>
            <person name="Lundell T."/>
            <person name="Morin E."/>
            <person name="Murat C."/>
            <person name="Riley R."/>
            <person name="Ohm R."/>
            <person name="Sun H."/>
            <person name="Tunlid A."/>
            <person name="Henrissat B."/>
            <person name="Grigoriev I.V."/>
            <person name="Hibbett D.S."/>
            <person name="Martin F."/>
        </authorList>
    </citation>
    <scope>NUCLEOTIDE SEQUENCE [LARGE SCALE GENOMIC DNA]</scope>
    <source>
        <strain evidence="3">Zn</strain>
    </source>
</reference>
<dbReference type="OrthoDB" id="20872at2759"/>
<protein>
    <recommendedName>
        <fullName evidence="1">Prion-inhibition and propagation HeLo domain-containing protein</fullName>
    </recommendedName>
</protein>
<reference evidence="2 3" key="1">
    <citation type="submission" date="2014-04" db="EMBL/GenBank/DDBJ databases">
        <authorList>
            <consortium name="DOE Joint Genome Institute"/>
            <person name="Kuo A."/>
            <person name="Martino E."/>
            <person name="Perotto S."/>
            <person name="Kohler A."/>
            <person name="Nagy L.G."/>
            <person name="Floudas D."/>
            <person name="Copeland A."/>
            <person name="Barry K.W."/>
            <person name="Cichocki N."/>
            <person name="Veneault-Fourrey C."/>
            <person name="LaButti K."/>
            <person name="Lindquist E.A."/>
            <person name="Lipzen A."/>
            <person name="Lundell T."/>
            <person name="Morin E."/>
            <person name="Murat C."/>
            <person name="Sun H."/>
            <person name="Tunlid A."/>
            <person name="Henrissat B."/>
            <person name="Grigoriev I.V."/>
            <person name="Hibbett D.S."/>
            <person name="Martin F."/>
            <person name="Nordberg H.P."/>
            <person name="Cantor M.N."/>
            <person name="Hua S.X."/>
        </authorList>
    </citation>
    <scope>NUCLEOTIDE SEQUENCE [LARGE SCALE GENOMIC DNA]</scope>
    <source>
        <strain evidence="2 3">Zn</strain>
    </source>
</reference>